<keyword evidence="2" id="KW-1185">Reference proteome</keyword>
<gene>
    <name evidence="1" type="ORF">DPMN_010170</name>
</gene>
<evidence type="ECO:0008006" key="3">
    <source>
        <dbReference type="Google" id="ProtNLM"/>
    </source>
</evidence>
<reference evidence="1" key="1">
    <citation type="journal article" date="2019" name="bioRxiv">
        <title>The Genome of the Zebra Mussel, Dreissena polymorpha: A Resource for Invasive Species Research.</title>
        <authorList>
            <person name="McCartney M.A."/>
            <person name="Auch B."/>
            <person name="Kono T."/>
            <person name="Mallez S."/>
            <person name="Zhang Y."/>
            <person name="Obille A."/>
            <person name="Becker A."/>
            <person name="Abrahante J.E."/>
            <person name="Garbe J."/>
            <person name="Badalamenti J.P."/>
            <person name="Herman A."/>
            <person name="Mangelson H."/>
            <person name="Liachko I."/>
            <person name="Sullivan S."/>
            <person name="Sone E.D."/>
            <person name="Koren S."/>
            <person name="Silverstein K.A.T."/>
            <person name="Beckman K.B."/>
            <person name="Gohl D.M."/>
        </authorList>
    </citation>
    <scope>NUCLEOTIDE SEQUENCE</scope>
    <source>
        <strain evidence="1">Duluth1</strain>
        <tissue evidence="1">Whole animal</tissue>
    </source>
</reference>
<sequence>MMKAFDRVDRDYLLAKLLSVGVQGQFYNILRHLYSTSRARVDVNGHLTDYFDIECSVEQRNKISPTLFGL</sequence>
<comment type="caution">
    <text evidence="1">The sequence shown here is derived from an EMBL/GenBank/DDBJ whole genome shotgun (WGS) entry which is preliminary data.</text>
</comment>
<dbReference type="Proteomes" id="UP000828390">
    <property type="component" value="Unassembled WGS sequence"/>
</dbReference>
<accession>A0A9D4RYV9</accession>
<name>A0A9D4RYV9_DREPO</name>
<organism evidence="1 2">
    <name type="scientific">Dreissena polymorpha</name>
    <name type="common">Zebra mussel</name>
    <name type="synonym">Mytilus polymorpha</name>
    <dbReference type="NCBI Taxonomy" id="45954"/>
    <lineage>
        <taxon>Eukaryota</taxon>
        <taxon>Metazoa</taxon>
        <taxon>Spiralia</taxon>
        <taxon>Lophotrochozoa</taxon>
        <taxon>Mollusca</taxon>
        <taxon>Bivalvia</taxon>
        <taxon>Autobranchia</taxon>
        <taxon>Heteroconchia</taxon>
        <taxon>Euheterodonta</taxon>
        <taxon>Imparidentia</taxon>
        <taxon>Neoheterodontei</taxon>
        <taxon>Myida</taxon>
        <taxon>Dreissenoidea</taxon>
        <taxon>Dreissenidae</taxon>
        <taxon>Dreissena</taxon>
    </lineage>
</organism>
<evidence type="ECO:0000313" key="2">
    <source>
        <dbReference type="Proteomes" id="UP000828390"/>
    </source>
</evidence>
<dbReference type="EMBL" id="JAIWYP010000001">
    <property type="protein sequence ID" value="KAH3886169.1"/>
    <property type="molecule type" value="Genomic_DNA"/>
</dbReference>
<protein>
    <recommendedName>
        <fullName evidence="3">Reverse transcriptase</fullName>
    </recommendedName>
</protein>
<dbReference type="AlphaFoldDB" id="A0A9D4RYV9"/>
<evidence type="ECO:0000313" key="1">
    <source>
        <dbReference type="EMBL" id="KAH3886169.1"/>
    </source>
</evidence>
<proteinExistence type="predicted"/>
<reference evidence="1" key="2">
    <citation type="submission" date="2020-11" db="EMBL/GenBank/DDBJ databases">
        <authorList>
            <person name="McCartney M.A."/>
            <person name="Auch B."/>
            <person name="Kono T."/>
            <person name="Mallez S."/>
            <person name="Becker A."/>
            <person name="Gohl D.M."/>
            <person name="Silverstein K.A.T."/>
            <person name="Koren S."/>
            <person name="Bechman K.B."/>
            <person name="Herman A."/>
            <person name="Abrahante J.E."/>
            <person name="Garbe J."/>
        </authorList>
    </citation>
    <scope>NUCLEOTIDE SEQUENCE</scope>
    <source>
        <strain evidence="1">Duluth1</strain>
        <tissue evidence="1">Whole animal</tissue>
    </source>
</reference>